<keyword evidence="5" id="KW-1185">Reference proteome</keyword>
<evidence type="ECO:0000256" key="2">
    <source>
        <dbReference type="PROSITE-ProRule" id="PRU00335"/>
    </source>
</evidence>
<dbReference type="PANTHER" id="PTHR30055:SF226">
    <property type="entry name" value="HTH-TYPE TRANSCRIPTIONAL REGULATOR PKSA"/>
    <property type="match status" value="1"/>
</dbReference>
<dbReference type="RefSeq" id="WP_229740208.1">
    <property type="nucleotide sequence ID" value="NZ_BMNE01000008.1"/>
</dbReference>
<evidence type="ECO:0000256" key="1">
    <source>
        <dbReference type="ARBA" id="ARBA00023125"/>
    </source>
</evidence>
<evidence type="ECO:0000259" key="3">
    <source>
        <dbReference type="PROSITE" id="PS50977"/>
    </source>
</evidence>
<evidence type="ECO:0000313" key="4">
    <source>
        <dbReference type="EMBL" id="GGN94395.1"/>
    </source>
</evidence>
<keyword evidence="1 2" id="KW-0238">DNA-binding</keyword>
<dbReference type="InterPro" id="IPR009057">
    <property type="entry name" value="Homeodomain-like_sf"/>
</dbReference>
<comment type="caution">
    <text evidence="4">The sequence shown here is derived from an EMBL/GenBank/DDBJ whole genome shotgun (WGS) entry which is preliminary data.</text>
</comment>
<dbReference type="PANTHER" id="PTHR30055">
    <property type="entry name" value="HTH-TYPE TRANSCRIPTIONAL REGULATOR RUTR"/>
    <property type="match status" value="1"/>
</dbReference>
<name>A0ABQ2KVU5_9NOCA</name>
<dbReference type="EMBL" id="BMNE01000008">
    <property type="protein sequence ID" value="GGN94395.1"/>
    <property type="molecule type" value="Genomic_DNA"/>
</dbReference>
<dbReference type="Gene3D" id="1.10.357.10">
    <property type="entry name" value="Tetracycline Repressor, domain 2"/>
    <property type="match status" value="1"/>
</dbReference>
<feature type="domain" description="HTH tetR-type" evidence="3">
    <location>
        <begin position="18"/>
        <end position="78"/>
    </location>
</feature>
<proteinExistence type="predicted"/>
<dbReference type="Pfam" id="PF00440">
    <property type="entry name" value="TetR_N"/>
    <property type="match status" value="1"/>
</dbReference>
<protein>
    <submittedName>
        <fullName evidence="4">TetR family transcriptional regulator</fullName>
    </submittedName>
</protein>
<dbReference type="InterPro" id="IPR001647">
    <property type="entry name" value="HTH_TetR"/>
</dbReference>
<dbReference type="PRINTS" id="PR00455">
    <property type="entry name" value="HTHTETR"/>
</dbReference>
<accession>A0ABQ2KVU5</accession>
<dbReference type="InterPro" id="IPR050109">
    <property type="entry name" value="HTH-type_TetR-like_transc_reg"/>
</dbReference>
<gene>
    <name evidence="4" type="ORF">GCM10011610_57310</name>
</gene>
<sequence>MTVPSSSRASSRVDDRRAQRRDRFLLAGLAVFGEAGYRNSSITSICKAAGLARAQFYEHFANREELLLAVYDAVQVDARQAVAAAVADTAADDFVTRARAAMRAYAESVGSDVHRARVSFVECVGVSEDFERHRIEQREVWADFFATELRLALGQDFTPVGGYHTAATGFIGALMALVHQWSSTEPRTGFDDLVEVLTRFLVALTLP</sequence>
<reference evidence="5" key="1">
    <citation type="journal article" date="2019" name="Int. J. Syst. Evol. Microbiol.">
        <title>The Global Catalogue of Microorganisms (GCM) 10K type strain sequencing project: providing services to taxonomists for standard genome sequencing and annotation.</title>
        <authorList>
            <consortium name="The Broad Institute Genomics Platform"/>
            <consortium name="The Broad Institute Genome Sequencing Center for Infectious Disease"/>
            <person name="Wu L."/>
            <person name="Ma J."/>
        </authorList>
    </citation>
    <scope>NUCLEOTIDE SEQUENCE [LARGE SCALE GENOMIC DNA]</scope>
    <source>
        <strain evidence="5">CGMCC 4.7329</strain>
    </source>
</reference>
<feature type="DNA-binding region" description="H-T-H motif" evidence="2">
    <location>
        <begin position="41"/>
        <end position="60"/>
    </location>
</feature>
<dbReference type="SUPFAM" id="SSF46689">
    <property type="entry name" value="Homeodomain-like"/>
    <property type="match status" value="1"/>
</dbReference>
<organism evidence="4 5">
    <name type="scientific">Nocardia rhizosphaerihabitans</name>
    <dbReference type="NCBI Taxonomy" id="1691570"/>
    <lineage>
        <taxon>Bacteria</taxon>
        <taxon>Bacillati</taxon>
        <taxon>Actinomycetota</taxon>
        <taxon>Actinomycetes</taxon>
        <taxon>Mycobacteriales</taxon>
        <taxon>Nocardiaceae</taxon>
        <taxon>Nocardia</taxon>
    </lineage>
</organism>
<dbReference type="PROSITE" id="PS50977">
    <property type="entry name" value="HTH_TETR_2"/>
    <property type="match status" value="1"/>
</dbReference>
<dbReference type="Proteomes" id="UP000658127">
    <property type="component" value="Unassembled WGS sequence"/>
</dbReference>
<dbReference type="Gene3D" id="1.10.10.60">
    <property type="entry name" value="Homeodomain-like"/>
    <property type="match status" value="1"/>
</dbReference>
<evidence type="ECO:0000313" key="5">
    <source>
        <dbReference type="Proteomes" id="UP000658127"/>
    </source>
</evidence>